<dbReference type="InterPro" id="IPR003006">
    <property type="entry name" value="Ig/MHC_CS"/>
</dbReference>
<dbReference type="Proteomes" id="UP000593565">
    <property type="component" value="Unassembled WGS sequence"/>
</dbReference>
<dbReference type="Gene3D" id="3.30.500.10">
    <property type="entry name" value="MHC class I-like antigen recognition-like"/>
    <property type="match status" value="1"/>
</dbReference>
<dbReference type="InterPro" id="IPR013783">
    <property type="entry name" value="Ig-like_fold"/>
</dbReference>
<keyword evidence="1" id="KW-0325">Glycoprotein</keyword>
<proteinExistence type="predicted"/>
<dbReference type="Pfam" id="PF00129">
    <property type="entry name" value="MHC_I"/>
    <property type="match status" value="1"/>
</dbReference>
<dbReference type="GO" id="GO:0005615">
    <property type="term" value="C:extracellular space"/>
    <property type="evidence" value="ECO:0007669"/>
    <property type="project" value="TreeGrafter"/>
</dbReference>
<protein>
    <recommendedName>
        <fullName evidence="4">Ig-like domain-containing protein</fullName>
    </recommendedName>
</protein>
<dbReference type="InterPro" id="IPR003597">
    <property type="entry name" value="Ig_C1-set"/>
</dbReference>
<dbReference type="PROSITE" id="PS50835">
    <property type="entry name" value="IG_LIKE"/>
    <property type="match status" value="1"/>
</dbReference>
<dbReference type="EMBL" id="JAAGNN010000014">
    <property type="protein sequence ID" value="KAF4080634.1"/>
    <property type="molecule type" value="Genomic_DNA"/>
</dbReference>
<evidence type="ECO:0000256" key="3">
    <source>
        <dbReference type="SAM" id="Phobius"/>
    </source>
</evidence>
<comment type="caution">
    <text evidence="5">The sequence shown here is derived from an EMBL/GenBank/DDBJ whole genome shotgun (WGS) entry which is preliminary data.</text>
</comment>
<keyword evidence="6" id="KW-1185">Reference proteome</keyword>
<dbReference type="GO" id="GO:0009897">
    <property type="term" value="C:external side of plasma membrane"/>
    <property type="evidence" value="ECO:0007669"/>
    <property type="project" value="TreeGrafter"/>
</dbReference>
<keyword evidence="2" id="KW-0393">Immunoglobulin domain</keyword>
<evidence type="ECO:0000256" key="2">
    <source>
        <dbReference type="ARBA" id="ARBA00023319"/>
    </source>
</evidence>
<evidence type="ECO:0000313" key="5">
    <source>
        <dbReference type="EMBL" id="KAF4080634.1"/>
    </source>
</evidence>
<evidence type="ECO:0000259" key="4">
    <source>
        <dbReference type="PROSITE" id="PS50835"/>
    </source>
</evidence>
<organism evidence="5 6">
    <name type="scientific">Ameiurus melas</name>
    <name type="common">Black bullhead</name>
    <name type="synonym">Silurus melas</name>
    <dbReference type="NCBI Taxonomy" id="219545"/>
    <lineage>
        <taxon>Eukaryota</taxon>
        <taxon>Metazoa</taxon>
        <taxon>Chordata</taxon>
        <taxon>Craniata</taxon>
        <taxon>Vertebrata</taxon>
        <taxon>Euteleostomi</taxon>
        <taxon>Actinopterygii</taxon>
        <taxon>Neopterygii</taxon>
        <taxon>Teleostei</taxon>
        <taxon>Ostariophysi</taxon>
        <taxon>Siluriformes</taxon>
        <taxon>Ictaluridae</taxon>
        <taxon>Ameiurus</taxon>
    </lineage>
</organism>
<evidence type="ECO:0000256" key="1">
    <source>
        <dbReference type="ARBA" id="ARBA00023180"/>
    </source>
</evidence>
<dbReference type="PANTHER" id="PTHR16675:SF235">
    <property type="entry name" value="SHKT DOMAIN-CONTAINING PROTEIN"/>
    <property type="match status" value="1"/>
</dbReference>
<reference evidence="5 6" key="1">
    <citation type="submission" date="2020-02" db="EMBL/GenBank/DDBJ databases">
        <title>A chromosome-scale genome assembly of the black bullhead catfish (Ameiurus melas).</title>
        <authorList>
            <person name="Wen M."/>
            <person name="Zham M."/>
            <person name="Cabau C."/>
            <person name="Klopp C."/>
            <person name="Donnadieu C."/>
            <person name="Roques C."/>
            <person name="Bouchez O."/>
            <person name="Lampietro C."/>
            <person name="Jouanno E."/>
            <person name="Herpin A."/>
            <person name="Louis A."/>
            <person name="Berthelot C."/>
            <person name="Parey E."/>
            <person name="Roest-Crollius H."/>
            <person name="Braasch I."/>
            <person name="Postlethwait J."/>
            <person name="Robinson-Rechavi M."/>
            <person name="Echchiki A."/>
            <person name="Begum T."/>
            <person name="Montfort J."/>
            <person name="Schartl M."/>
            <person name="Bobe J."/>
            <person name="Guiguen Y."/>
        </authorList>
    </citation>
    <scope>NUCLEOTIDE SEQUENCE [LARGE SCALE GENOMIC DNA]</scope>
    <source>
        <strain evidence="5">M_S1</strain>
        <tissue evidence="5">Blood</tissue>
    </source>
</reference>
<keyword evidence="3" id="KW-1133">Transmembrane helix</keyword>
<dbReference type="PROSITE" id="PS00290">
    <property type="entry name" value="IG_MHC"/>
    <property type="match status" value="1"/>
</dbReference>
<evidence type="ECO:0000313" key="6">
    <source>
        <dbReference type="Proteomes" id="UP000593565"/>
    </source>
</evidence>
<accession>A0A7J6ACG9</accession>
<dbReference type="InterPro" id="IPR036179">
    <property type="entry name" value="Ig-like_dom_sf"/>
</dbReference>
<dbReference type="SMART" id="SM00407">
    <property type="entry name" value="IGc1"/>
    <property type="match status" value="1"/>
</dbReference>
<keyword evidence="3" id="KW-0472">Membrane</keyword>
<keyword evidence="3" id="KW-0812">Transmembrane</keyword>
<dbReference type="Gene3D" id="2.60.40.10">
    <property type="entry name" value="Immunoglobulins"/>
    <property type="match status" value="1"/>
</dbReference>
<dbReference type="InterPro" id="IPR011161">
    <property type="entry name" value="MHC_I-like_Ag-recog"/>
</dbReference>
<dbReference type="GO" id="GO:0006955">
    <property type="term" value="P:immune response"/>
    <property type="evidence" value="ECO:0007669"/>
    <property type="project" value="TreeGrafter"/>
</dbReference>
<dbReference type="InterPro" id="IPR050208">
    <property type="entry name" value="MHC_class-I_related"/>
</dbReference>
<dbReference type="SUPFAM" id="SSF48726">
    <property type="entry name" value="Immunoglobulin"/>
    <property type="match status" value="1"/>
</dbReference>
<feature type="transmembrane region" description="Helical" evidence="3">
    <location>
        <begin position="317"/>
        <end position="340"/>
    </location>
</feature>
<dbReference type="InterPro" id="IPR037055">
    <property type="entry name" value="MHC_I-like_Ag-recog_sf"/>
</dbReference>
<dbReference type="PANTHER" id="PTHR16675">
    <property type="entry name" value="MHC CLASS I-RELATED"/>
    <property type="match status" value="1"/>
</dbReference>
<dbReference type="AlphaFoldDB" id="A0A7J6ACG9"/>
<dbReference type="InterPro" id="IPR011162">
    <property type="entry name" value="MHC_I/II-like_Ag-recog"/>
</dbReference>
<sequence>MVLSTKTQSNIGLKMKERKSLFILLFFLDSVQLFGDDVHSISGFFISSQGLSLPNYMERITVNDVTIFYHDSGKNGIAPCPKWLNTTTGQQHWEDIRVISQHNKEMIATAIESAIQQFNLTGSHADINVYQGYSRCDLYTNGTIKASLAHAFNGKDFLSLDFDSKTYIASVPQALKYKRLREQNSVLFGITVSFYQKTCFDRLKMFLKHAPGVKMQKEPEVRLFERQRAGSTLLTCHVTGFYPRAVQVKWIGADLQLVDDEMNNVLPNGDGTFQTRSSVIRPEENTGDQRYSCVVHHSSLVGNITVTWGKEETHFRLAVWITLGCIVMVTVIGLVIRCILKSKDAGI</sequence>
<dbReference type="InterPro" id="IPR007110">
    <property type="entry name" value="Ig-like_dom"/>
</dbReference>
<gene>
    <name evidence="5" type="ORF">AMELA_G00173610</name>
</gene>
<dbReference type="SUPFAM" id="SSF54452">
    <property type="entry name" value="MHC antigen-recognition domain"/>
    <property type="match status" value="1"/>
</dbReference>
<feature type="domain" description="Ig-like" evidence="4">
    <location>
        <begin position="211"/>
        <end position="307"/>
    </location>
</feature>
<dbReference type="Pfam" id="PF07654">
    <property type="entry name" value="C1-set"/>
    <property type="match status" value="1"/>
</dbReference>
<name>A0A7J6ACG9_AMEME</name>